<evidence type="ECO:0000313" key="1">
    <source>
        <dbReference type="EMBL" id="VAW06811.1"/>
    </source>
</evidence>
<accession>A0A3B0SKP6</accession>
<proteinExistence type="predicted"/>
<name>A0A3B0SKP6_9ZZZZ</name>
<dbReference type="AlphaFoldDB" id="A0A3B0SKP6"/>
<gene>
    <name evidence="1" type="ORF">MNBD_ALPHA05-2358</name>
</gene>
<organism evidence="1">
    <name type="scientific">hydrothermal vent metagenome</name>
    <dbReference type="NCBI Taxonomy" id="652676"/>
    <lineage>
        <taxon>unclassified sequences</taxon>
        <taxon>metagenomes</taxon>
        <taxon>ecological metagenomes</taxon>
    </lineage>
</organism>
<feature type="non-terminal residue" evidence="1">
    <location>
        <position position="25"/>
    </location>
</feature>
<reference evidence="1" key="1">
    <citation type="submission" date="2018-06" db="EMBL/GenBank/DDBJ databases">
        <authorList>
            <person name="Zhirakovskaya E."/>
        </authorList>
    </citation>
    <scope>NUCLEOTIDE SEQUENCE</scope>
</reference>
<protein>
    <submittedName>
        <fullName evidence="1">Uncharacterized protein</fullName>
    </submittedName>
</protein>
<dbReference type="EMBL" id="UOEH01000543">
    <property type="protein sequence ID" value="VAW06811.1"/>
    <property type="molecule type" value="Genomic_DNA"/>
</dbReference>
<sequence length="25" mass="2619">MNTPQPPDLLGQAPVFLDALAHASD</sequence>